<feature type="domain" description="LysM" evidence="8">
    <location>
        <begin position="436"/>
        <end position="483"/>
    </location>
</feature>
<dbReference type="Gene3D" id="3.30.2010.10">
    <property type="entry name" value="Metalloproteases ('zincins'), catalytic domain"/>
    <property type="match status" value="1"/>
</dbReference>
<dbReference type="PANTHER" id="PTHR22726:SF1">
    <property type="entry name" value="METALLOENDOPEPTIDASE OMA1, MITOCHONDRIAL"/>
    <property type="match status" value="1"/>
</dbReference>
<dbReference type="PROSITE" id="PS51257">
    <property type="entry name" value="PROKAR_LIPOPROTEIN"/>
    <property type="match status" value="1"/>
</dbReference>
<evidence type="ECO:0000259" key="8">
    <source>
        <dbReference type="PROSITE" id="PS51782"/>
    </source>
</evidence>
<dbReference type="InterPro" id="IPR051156">
    <property type="entry name" value="Mito/Outer_Membr_Metalloprot"/>
</dbReference>
<dbReference type="RefSeq" id="WP_093154189.1">
    <property type="nucleotide sequence ID" value="NZ_FNBW01000019.1"/>
</dbReference>
<evidence type="ECO:0000256" key="7">
    <source>
        <dbReference type="SAM" id="SignalP"/>
    </source>
</evidence>
<dbReference type="PROSITE" id="PS51782">
    <property type="entry name" value="LYSM"/>
    <property type="match status" value="1"/>
</dbReference>
<gene>
    <name evidence="9" type="ORF">SAMN05660686_04630</name>
</gene>
<dbReference type="AlphaFoldDB" id="A0A8G2BM63"/>
<evidence type="ECO:0000256" key="4">
    <source>
        <dbReference type="ARBA" id="ARBA00022801"/>
    </source>
</evidence>
<protein>
    <submittedName>
        <fullName evidence="9">Zn-dependent protease</fullName>
    </submittedName>
</protein>
<dbReference type="OrthoDB" id="9810445at2"/>
<proteinExistence type="predicted"/>
<dbReference type="CDD" id="cd00118">
    <property type="entry name" value="LysM"/>
    <property type="match status" value="1"/>
</dbReference>
<evidence type="ECO:0000313" key="9">
    <source>
        <dbReference type="EMBL" id="SDG50190.1"/>
    </source>
</evidence>
<sequence length="486" mass="52711">MMASLFKRTLPVLAVLAAVSVGACSTNPATGDQSFTAFMSPEDEKRIGAEQHPQILEEFGGAYQDPQLNAYVNSIGARMASVSERPDLNFTFTILDSPVVNAFALPGGYVYVSRGLLALADNEAELAGVLGHEIGHVTARHSAERYSRSVAVSLGAGLLGAVTGQRALSDLANLGGGLYLKSYSRENEFEADSLGLRYMTAAGYEPSAVAQFLASLGAQTDLQARLRGAESSSNDFNLLATHPRTLDRVREAQQATGSLAPGRVEREPYLRQIDGMLYGDDPEEGFIRDRTFIHPTLRFRFVAPPGFTLINSSDRVEGRRGDEMAMVFDGVRETSGMPMSQYLQRWAQNARLSGLQDITVNGMNAATAAAAVQTQQGVANYRLIAIRADSSHVYRFVFLGSAGTLAANDEELRRTTYSFERLSESEASSYRPLRLQVVQVQPGDTIDSLAARMPQGPEQRARFQVLNGIDSNAQLQPGMLVKLVVE</sequence>
<keyword evidence="7" id="KW-0732">Signal</keyword>
<dbReference type="InterPro" id="IPR001915">
    <property type="entry name" value="Peptidase_M48"/>
</dbReference>
<evidence type="ECO:0000256" key="2">
    <source>
        <dbReference type="ARBA" id="ARBA00022670"/>
    </source>
</evidence>
<organism evidence="9 10">
    <name type="scientific">Thalassobaculum litoreum DSM 18839</name>
    <dbReference type="NCBI Taxonomy" id="1123362"/>
    <lineage>
        <taxon>Bacteria</taxon>
        <taxon>Pseudomonadati</taxon>
        <taxon>Pseudomonadota</taxon>
        <taxon>Alphaproteobacteria</taxon>
        <taxon>Rhodospirillales</taxon>
        <taxon>Thalassobaculaceae</taxon>
        <taxon>Thalassobaculum</taxon>
    </lineage>
</organism>
<dbReference type="InterPro" id="IPR018392">
    <property type="entry name" value="LysM"/>
</dbReference>
<dbReference type="Pfam" id="PF01435">
    <property type="entry name" value="Peptidase_M48"/>
    <property type="match status" value="1"/>
</dbReference>
<evidence type="ECO:0000256" key="1">
    <source>
        <dbReference type="ARBA" id="ARBA00001947"/>
    </source>
</evidence>
<feature type="chain" id="PRO_5034979369" evidence="7">
    <location>
        <begin position="24"/>
        <end position="486"/>
    </location>
</feature>
<dbReference type="Proteomes" id="UP000198615">
    <property type="component" value="Unassembled WGS sequence"/>
</dbReference>
<keyword evidence="10" id="KW-1185">Reference proteome</keyword>
<dbReference type="GO" id="GO:0046872">
    <property type="term" value="F:metal ion binding"/>
    <property type="evidence" value="ECO:0007669"/>
    <property type="project" value="UniProtKB-KW"/>
</dbReference>
<evidence type="ECO:0000256" key="6">
    <source>
        <dbReference type="ARBA" id="ARBA00023049"/>
    </source>
</evidence>
<dbReference type="GO" id="GO:0051603">
    <property type="term" value="P:proteolysis involved in protein catabolic process"/>
    <property type="evidence" value="ECO:0007669"/>
    <property type="project" value="TreeGrafter"/>
</dbReference>
<keyword evidence="4" id="KW-0378">Hydrolase</keyword>
<evidence type="ECO:0000256" key="5">
    <source>
        <dbReference type="ARBA" id="ARBA00022833"/>
    </source>
</evidence>
<dbReference type="PANTHER" id="PTHR22726">
    <property type="entry name" value="METALLOENDOPEPTIDASE OMA1"/>
    <property type="match status" value="1"/>
</dbReference>
<keyword evidence="5" id="KW-0862">Zinc</keyword>
<dbReference type="EMBL" id="FNBW01000019">
    <property type="protein sequence ID" value="SDG50190.1"/>
    <property type="molecule type" value="Genomic_DNA"/>
</dbReference>
<keyword evidence="3" id="KW-0479">Metal-binding</keyword>
<dbReference type="GO" id="GO:0016020">
    <property type="term" value="C:membrane"/>
    <property type="evidence" value="ECO:0007669"/>
    <property type="project" value="TreeGrafter"/>
</dbReference>
<dbReference type="CDD" id="cd07333">
    <property type="entry name" value="M48C_bepA_like"/>
    <property type="match status" value="1"/>
</dbReference>
<reference evidence="9 10" key="1">
    <citation type="submission" date="2016-10" db="EMBL/GenBank/DDBJ databases">
        <authorList>
            <person name="Varghese N."/>
            <person name="Submissions S."/>
        </authorList>
    </citation>
    <scope>NUCLEOTIDE SEQUENCE [LARGE SCALE GENOMIC DNA]</scope>
    <source>
        <strain evidence="9 10">DSM 18839</strain>
    </source>
</reference>
<accession>A0A8G2BM63</accession>
<evidence type="ECO:0000313" key="10">
    <source>
        <dbReference type="Proteomes" id="UP000198615"/>
    </source>
</evidence>
<feature type="signal peptide" evidence="7">
    <location>
        <begin position="1"/>
        <end position="23"/>
    </location>
</feature>
<keyword evidence="6" id="KW-0482">Metalloprotease</keyword>
<name>A0A8G2BM63_9PROT</name>
<comment type="cofactor">
    <cofactor evidence="1">
        <name>Zn(2+)</name>
        <dbReference type="ChEBI" id="CHEBI:29105"/>
    </cofactor>
</comment>
<dbReference type="GO" id="GO:0004222">
    <property type="term" value="F:metalloendopeptidase activity"/>
    <property type="evidence" value="ECO:0007669"/>
    <property type="project" value="InterPro"/>
</dbReference>
<evidence type="ECO:0000256" key="3">
    <source>
        <dbReference type="ARBA" id="ARBA00022723"/>
    </source>
</evidence>
<comment type="caution">
    <text evidence="9">The sequence shown here is derived from an EMBL/GenBank/DDBJ whole genome shotgun (WGS) entry which is preliminary data.</text>
</comment>
<keyword evidence="2 9" id="KW-0645">Protease</keyword>